<dbReference type="Pfam" id="PF05069">
    <property type="entry name" value="Phage_tail_S"/>
    <property type="match status" value="1"/>
</dbReference>
<sequence length="136" mass="15477">MAFNFDRKIKEFKLAKATLPTIIGNIAKRHFVQSFRDGGFTEDALDPWKARKRGDKSDRNTRTARAILVKTGHLRRSIRVRVASFDKIEIGAYGVPYAKFHNNGGGKLPKRKFIGHSNALNKKIQSRINKEIKSIL</sequence>
<proteinExistence type="predicted"/>
<evidence type="ECO:0000313" key="1">
    <source>
        <dbReference type="EMBL" id="QHB38488.1"/>
    </source>
</evidence>
<protein>
    <submittedName>
        <fullName evidence="1">Structural protein</fullName>
    </submittedName>
</protein>
<accession>A0A6B9LF60</accession>
<organism evidence="1 2">
    <name type="scientific">Flavobacterium phage vB_FspM_lotta8-1</name>
    <dbReference type="NCBI Taxonomy" id="2686242"/>
    <lineage>
        <taxon>Viruses</taxon>
        <taxon>Duplodnaviria</taxon>
        <taxon>Heunggongvirae</taxon>
        <taxon>Uroviricota</taxon>
        <taxon>Caudoviricetes</taxon>
        <taxon>Winoviridae</taxon>
        <taxon>Pippivirus</taxon>
        <taxon>Pippivirus lotta</taxon>
    </lineage>
</organism>
<name>A0A6B9LF60_9CAUD</name>
<gene>
    <name evidence="1" type="ORF">lotta81_gp030</name>
</gene>
<reference evidence="1 2" key="1">
    <citation type="journal article" date="2020" name="Viruses">
        <title>Diversity and Host Interactions Among Virulent and Temperate Baltic Sea Flavobacterium Phages.</title>
        <authorList>
            <person name="Nilsson E."/>
            <person name="Bayfield O.W."/>
            <person name="Lundin D."/>
            <person name="Antson A.A."/>
            <person name="Holmfeldt K."/>
        </authorList>
    </citation>
    <scope>NUCLEOTIDE SEQUENCE [LARGE SCALE GENOMIC DNA]</scope>
</reference>
<keyword evidence="2" id="KW-1185">Reference proteome</keyword>
<dbReference type="InterPro" id="IPR006522">
    <property type="entry name" value="Phage_virion_morphogenesis"/>
</dbReference>
<dbReference type="EMBL" id="MN812203">
    <property type="protein sequence ID" value="QHB38488.1"/>
    <property type="molecule type" value="Genomic_DNA"/>
</dbReference>
<dbReference type="Proteomes" id="UP000464726">
    <property type="component" value="Segment"/>
</dbReference>
<evidence type="ECO:0000313" key="2">
    <source>
        <dbReference type="Proteomes" id="UP000464726"/>
    </source>
</evidence>